<gene>
    <name evidence="2" type="ORF">OU421_08140</name>
</gene>
<keyword evidence="3" id="KW-1185">Reference proteome</keyword>
<dbReference type="AlphaFoldDB" id="A0A9X9T6V6"/>
<dbReference type="RefSeq" id="WP_268185598.1">
    <property type="nucleotide sequence ID" value="NZ_CP113361.1"/>
</dbReference>
<evidence type="ECO:0000313" key="2">
    <source>
        <dbReference type="EMBL" id="WAI00399.1"/>
    </source>
</evidence>
<feature type="region of interest" description="Disordered" evidence="1">
    <location>
        <begin position="1"/>
        <end position="20"/>
    </location>
</feature>
<evidence type="ECO:0000256" key="1">
    <source>
        <dbReference type="SAM" id="MobiDB-lite"/>
    </source>
</evidence>
<protein>
    <submittedName>
        <fullName evidence="2">Uncharacterized protein</fullName>
    </submittedName>
</protein>
<dbReference type="KEGG" id="mou:OU421_08140"/>
<name>A0A9X9T6V6_METOG</name>
<organism evidence="2 3">
    <name type="scientific">Methanogenium organophilum</name>
    <dbReference type="NCBI Taxonomy" id="2199"/>
    <lineage>
        <taxon>Archaea</taxon>
        <taxon>Methanobacteriati</taxon>
        <taxon>Methanobacteriota</taxon>
        <taxon>Stenosarchaea group</taxon>
        <taxon>Methanomicrobia</taxon>
        <taxon>Methanomicrobiales</taxon>
        <taxon>Methanomicrobiaceae</taxon>
        <taxon>Methanogenium</taxon>
    </lineage>
</organism>
<reference evidence="2" key="1">
    <citation type="submission" date="2022-11" db="EMBL/GenBank/DDBJ databases">
        <title>Complete genome sequence of Methanogenium organophilum DSM 3596.</title>
        <authorList>
            <person name="Chen S.-C."/>
            <person name="Lai S.-J."/>
            <person name="You Y.-T."/>
        </authorList>
    </citation>
    <scope>NUCLEOTIDE SEQUENCE</scope>
    <source>
        <strain evidence="2">DSM 3596</strain>
    </source>
</reference>
<proteinExistence type="predicted"/>
<feature type="compositionally biased region" description="Basic and acidic residues" evidence="1">
    <location>
        <begin position="1"/>
        <end position="15"/>
    </location>
</feature>
<sequence>MRKTEPKINRNHIPDPHSTPIALPIALPVVRENRIAEETRITTERITEEQITEEQIAEEKIAEEQNRQIMPEREVRTCNPQTENR</sequence>
<feature type="region of interest" description="Disordered" evidence="1">
    <location>
        <begin position="64"/>
        <end position="85"/>
    </location>
</feature>
<dbReference type="EMBL" id="CP113361">
    <property type="protein sequence ID" value="WAI00399.1"/>
    <property type="molecule type" value="Genomic_DNA"/>
</dbReference>
<evidence type="ECO:0000313" key="3">
    <source>
        <dbReference type="Proteomes" id="UP001163096"/>
    </source>
</evidence>
<accession>A0A9X9T6V6</accession>
<dbReference type="Proteomes" id="UP001163096">
    <property type="component" value="Chromosome"/>
</dbReference>
<feature type="compositionally biased region" description="Basic and acidic residues" evidence="1">
    <location>
        <begin position="64"/>
        <end position="76"/>
    </location>
</feature>
<dbReference type="GeneID" id="76835064"/>